<proteinExistence type="predicted"/>
<reference evidence="2" key="1">
    <citation type="journal article" date="2021" name="Proc. Natl. Acad. Sci. U.S.A.">
        <title>Three genomes in the algal genus Volvox reveal the fate of a haploid sex-determining region after a transition to homothallism.</title>
        <authorList>
            <person name="Yamamoto K."/>
            <person name="Hamaji T."/>
            <person name="Kawai-Toyooka H."/>
            <person name="Matsuzaki R."/>
            <person name="Takahashi F."/>
            <person name="Nishimura Y."/>
            <person name="Kawachi M."/>
            <person name="Noguchi H."/>
            <person name="Minakuchi Y."/>
            <person name="Umen J.G."/>
            <person name="Toyoda A."/>
            <person name="Nozaki H."/>
        </authorList>
    </citation>
    <scope>NUCLEOTIDE SEQUENCE</scope>
    <source>
        <strain evidence="2">NIES-3780</strain>
    </source>
</reference>
<keyword evidence="3" id="KW-1185">Reference proteome</keyword>
<comment type="caution">
    <text evidence="2">The sequence shown here is derived from an EMBL/GenBank/DDBJ whole genome shotgun (WGS) entry which is preliminary data.</text>
</comment>
<dbReference type="EMBL" id="BNCO01000006">
    <property type="protein sequence ID" value="GIL48725.1"/>
    <property type="molecule type" value="Genomic_DNA"/>
</dbReference>
<organism evidence="2 3">
    <name type="scientific">Volvox africanus</name>
    <dbReference type="NCBI Taxonomy" id="51714"/>
    <lineage>
        <taxon>Eukaryota</taxon>
        <taxon>Viridiplantae</taxon>
        <taxon>Chlorophyta</taxon>
        <taxon>core chlorophytes</taxon>
        <taxon>Chlorophyceae</taxon>
        <taxon>CS clade</taxon>
        <taxon>Chlamydomonadales</taxon>
        <taxon>Volvocaceae</taxon>
        <taxon>Volvox</taxon>
    </lineage>
</organism>
<feature type="non-terminal residue" evidence="2">
    <location>
        <position position="1"/>
    </location>
</feature>
<name>A0A8J4AWX0_9CHLO</name>
<feature type="region of interest" description="Disordered" evidence="1">
    <location>
        <begin position="513"/>
        <end position="539"/>
    </location>
</feature>
<sequence length="769" mass="80821">AAAPDMARAEVEPSGEGLPPSAPMNRTESHYPKYTVAVTLLLEAWERTASCSLGDDDSGRWSEVAKIEPGFVGPSDKRMFTFTGFGRYLRKPGTYRMKFVPRETPVALLDPKQPLEHVFKITSSHPVLLNAFFVAPAMAQGAVVGPDTLTRQPVVRLGETLPDLVVSLMDARGAKVAFPPDLRARLESTWDPAAAAAAAGAANTNVNSSSVGGGSSHPLTVTADVFNGDPLRIKLALKRSGGAAATSGGRSVGVSISPDNMMMFISGLYVKPTALKQTTGGGRKANVASVNVRLKVTLATTASGRPLSTEYATAHAAVGDDAAGSADRGAAAAGSHTRDMLLVSGPPHSINVENGNWFNSPAPDKPLPLSKGAVLDNDLVIRLVDASGNPFYRIGEAHPRVALRCSHLGGVSAPPVMVHKQAAPPGGAGPAGGRGGGTRSEFVESTEVELDSSGNFLTLHGSMVKATGLPGEIGVLTLSLVESARGVGGGRFPALVSYISVRKVVLGIEEIGPAEGDNEGTGSAQANAAGTRRPRRRARSKVNHAHIREYLLDGTVKAKTRRELQWADLEVEEDGKSLLEMAFERRVEFTSSGPREVFLRPSGALLRSQAEVLAAARTALVSPAILYEQCFVLRPGQFQLGGLRLSLSEEADDVVDEHLTAEVRILIGSREVVPRLHVDKGRAELPELIFQEKDFGEAENAVVPVSVWDVYGRGIGAGASAAAAGTNPDRSAASAAAAAAAAFCYGTFYVRQEPRAMALRLAPLVCELL</sequence>
<feature type="non-terminal residue" evidence="2">
    <location>
        <position position="769"/>
    </location>
</feature>
<evidence type="ECO:0000256" key="1">
    <source>
        <dbReference type="SAM" id="MobiDB-lite"/>
    </source>
</evidence>
<feature type="region of interest" description="Disordered" evidence="1">
    <location>
        <begin position="1"/>
        <end position="26"/>
    </location>
</feature>
<dbReference type="Proteomes" id="UP000747399">
    <property type="component" value="Unassembled WGS sequence"/>
</dbReference>
<gene>
    <name evidence="2" type="ORF">Vafri_5189</name>
</gene>
<protein>
    <submittedName>
        <fullName evidence="2">Uncharacterized protein</fullName>
    </submittedName>
</protein>
<accession>A0A8J4AWX0</accession>
<dbReference type="AlphaFoldDB" id="A0A8J4AWX0"/>
<evidence type="ECO:0000313" key="2">
    <source>
        <dbReference type="EMBL" id="GIL48725.1"/>
    </source>
</evidence>
<evidence type="ECO:0000313" key="3">
    <source>
        <dbReference type="Proteomes" id="UP000747399"/>
    </source>
</evidence>